<gene>
    <name evidence="1" type="ORF">EHQ58_01665</name>
</gene>
<dbReference type="Pfam" id="PF01663">
    <property type="entry name" value="Phosphodiest"/>
    <property type="match status" value="1"/>
</dbReference>
<sequence length="561" mass="64866">MKNIVSNCFVIISFIILFNLAACSWEDSYKAAAKRSLQVDTDLILVPYPYNIFDKEARESITLSHYTKDELKEILLEHNLSWEELKLDWGWNEKEQHFEREVNYTSHYTNYSYDINIPIWIFGQKWFNNGIYPDTIFQQHIPSIYSKILKYKFSNVLDISSYDKIFKNTNEIPEIIVTIVVDQGGEQLYKAHPNGFPFLKTLKNESVYFKNARVGHLEAHTAVGHAAIGTGSFPKEMKTFSNEIYAWKDGKVTSKTVYQGNDSQLNLEEFSTLSLADVWDRDEDNHPVIISQCYAARASIGMAGHGLLIPQLLRSDRLSDKDFVYWANSKSLLWDTFNPAYSMPDGINKYDFYEFYQANKQNISSNFKAENRLDFTRKFHHFQASEFQVALDGETFRNSLQSELISRKAFKDGKTDLAFLTLKATDAVGHLYGWESQESEKILIATDMEIRKIFDFLRSHYGDSFILLVTADHGAAPMPEVSKASFLTHEIFFKELSELLPPTAREKQSVVKWITHSHLSLNREVMSAYKISEADVIEKIKSIKINSKPFFRKVWNRGDLD</sequence>
<dbReference type="OrthoDB" id="312480at2"/>
<dbReference type="InterPro" id="IPR017850">
    <property type="entry name" value="Alkaline_phosphatase_core_sf"/>
</dbReference>
<dbReference type="AlphaFoldDB" id="A0A4R9K969"/>
<proteinExistence type="predicted"/>
<protein>
    <submittedName>
        <fullName evidence="1">Type I phosphodiesterase/nucleotide pyrophosphatase</fullName>
    </submittedName>
</protein>
<organism evidence="1 2">
    <name type="scientific">Leptospira ognonensis</name>
    <dbReference type="NCBI Taxonomy" id="2484945"/>
    <lineage>
        <taxon>Bacteria</taxon>
        <taxon>Pseudomonadati</taxon>
        <taxon>Spirochaetota</taxon>
        <taxon>Spirochaetia</taxon>
        <taxon>Leptospirales</taxon>
        <taxon>Leptospiraceae</taxon>
        <taxon>Leptospira</taxon>
    </lineage>
</organism>
<accession>A0A4R9K969</accession>
<evidence type="ECO:0000313" key="1">
    <source>
        <dbReference type="EMBL" id="TGL63174.1"/>
    </source>
</evidence>
<dbReference type="EMBL" id="RQGD01000005">
    <property type="protein sequence ID" value="TGL63174.1"/>
    <property type="molecule type" value="Genomic_DNA"/>
</dbReference>
<keyword evidence="2" id="KW-1185">Reference proteome</keyword>
<dbReference type="Gene3D" id="3.40.720.10">
    <property type="entry name" value="Alkaline Phosphatase, subunit A"/>
    <property type="match status" value="1"/>
</dbReference>
<reference evidence="1" key="1">
    <citation type="journal article" date="2019" name="PLoS Negl. Trop. Dis.">
        <title>Revisiting the worldwide diversity of Leptospira species in the environment.</title>
        <authorList>
            <person name="Vincent A.T."/>
            <person name="Schiettekatte O."/>
            <person name="Bourhy P."/>
            <person name="Veyrier F.J."/>
            <person name="Picardeau M."/>
        </authorList>
    </citation>
    <scope>NUCLEOTIDE SEQUENCE [LARGE SCALE GENOMIC DNA]</scope>
    <source>
        <strain evidence="1">201702476</strain>
    </source>
</reference>
<comment type="caution">
    <text evidence="1">The sequence shown here is derived from an EMBL/GenBank/DDBJ whole genome shotgun (WGS) entry which is preliminary data.</text>
</comment>
<dbReference type="InterPro" id="IPR002591">
    <property type="entry name" value="Phosphodiest/P_Trfase"/>
</dbReference>
<dbReference type="Proteomes" id="UP000297693">
    <property type="component" value="Unassembled WGS sequence"/>
</dbReference>
<dbReference type="RefSeq" id="WP_135621595.1">
    <property type="nucleotide sequence ID" value="NZ_RQGD01000005.1"/>
</dbReference>
<dbReference type="SUPFAM" id="SSF53649">
    <property type="entry name" value="Alkaline phosphatase-like"/>
    <property type="match status" value="1"/>
</dbReference>
<name>A0A4R9K969_9LEPT</name>
<evidence type="ECO:0000313" key="2">
    <source>
        <dbReference type="Proteomes" id="UP000297693"/>
    </source>
</evidence>